<dbReference type="PROSITE" id="PS50835">
    <property type="entry name" value="IG_LIKE"/>
    <property type="match status" value="4"/>
</dbReference>
<gene>
    <name evidence="6" type="primary">LOC108880825</name>
</gene>
<dbReference type="PANTHER" id="PTHR46013">
    <property type="entry name" value="VASCULAR CELL ADHESION MOLECULE 1"/>
    <property type="match status" value="1"/>
</dbReference>
<feature type="domain" description="Ig-like" evidence="4">
    <location>
        <begin position="218"/>
        <end position="298"/>
    </location>
</feature>
<dbReference type="Gene3D" id="2.60.40.10">
    <property type="entry name" value="Immunoglobulins"/>
    <property type="match status" value="5"/>
</dbReference>
<feature type="compositionally biased region" description="Acidic residues" evidence="1">
    <location>
        <begin position="551"/>
        <end position="562"/>
    </location>
</feature>
<organism evidence="5 6">
    <name type="scientific">Lates calcarifer</name>
    <name type="common">Barramundi</name>
    <name type="synonym">Holocentrus calcarifer</name>
    <dbReference type="NCBI Taxonomy" id="8187"/>
    <lineage>
        <taxon>Eukaryota</taxon>
        <taxon>Metazoa</taxon>
        <taxon>Chordata</taxon>
        <taxon>Craniata</taxon>
        <taxon>Vertebrata</taxon>
        <taxon>Euteleostomi</taxon>
        <taxon>Actinopterygii</taxon>
        <taxon>Neopterygii</taxon>
        <taxon>Teleostei</taxon>
        <taxon>Neoteleostei</taxon>
        <taxon>Acanthomorphata</taxon>
        <taxon>Carangaria</taxon>
        <taxon>Carangaria incertae sedis</taxon>
        <taxon>Centropomidae</taxon>
        <taxon>Lates</taxon>
    </lineage>
</organism>
<dbReference type="AlphaFoldDB" id="A0AAJ7PJF9"/>
<evidence type="ECO:0000256" key="2">
    <source>
        <dbReference type="SAM" id="Phobius"/>
    </source>
</evidence>
<dbReference type="GeneID" id="108880825"/>
<dbReference type="InterPro" id="IPR036179">
    <property type="entry name" value="Ig-like_dom_sf"/>
</dbReference>
<keyword evidence="2" id="KW-0472">Membrane</keyword>
<evidence type="ECO:0000256" key="1">
    <source>
        <dbReference type="SAM" id="MobiDB-lite"/>
    </source>
</evidence>
<dbReference type="SMART" id="SM00408">
    <property type="entry name" value="IGc2"/>
    <property type="match status" value="3"/>
</dbReference>
<keyword evidence="6" id="KW-0675">Receptor</keyword>
<feature type="region of interest" description="Disordered" evidence="1">
    <location>
        <begin position="516"/>
        <end position="562"/>
    </location>
</feature>
<feature type="domain" description="Ig-like" evidence="4">
    <location>
        <begin position="135"/>
        <end position="201"/>
    </location>
</feature>
<dbReference type="InterPro" id="IPR003599">
    <property type="entry name" value="Ig_sub"/>
</dbReference>
<dbReference type="KEGG" id="lcf:108880825"/>
<evidence type="ECO:0000259" key="4">
    <source>
        <dbReference type="PROSITE" id="PS50835"/>
    </source>
</evidence>
<feature type="transmembrane region" description="Helical" evidence="2">
    <location>
        <begin position="490"/>
        <end position="509"/>
    </location>
</feature>
<evidence type="ECO:0000256" key="3">
    <source>
        <dbReference type="SAM" id="SignalP"/>
    </source>
</evidence>
<dbReference type="InterPro" id="IPR007110">
    <property type="entry name" value="Ig-like_dom"/>
</dbReference>
<sequence length="562" mass="62133">MRGAAMSLTAASGGFVVLLLTVSVVQGQDGWGVTYTSTKICAFKGSTVDIHCTYTYPPRIKGHNTTVERTFWFTKVQNKEPVDLRTDSDYTGRVQYHCAENSCTLIITDLRESDSAVYKFRFITNQDGGCFIGSPGVTVSVSDLQVQVRRSSEQVELRCHSSCNVADHPSYVWYLNGQKMEEERFSLRVSVNDHNRYSCAVKGHEDHCSPPVYPPVLPSVSVSPSGQIVEGSSVTLTCSSDANPAAKYTWYKENGHQQSQLFIRKSQLVFRSIQPSDSGEYFCVVENNLGMRTSRYIFIDVTYPPKLPSVSVSPSGQIVEGSSVTLTCSTDANPAAKYTWYKENDHKYHSQGPQLVFSSIQSSDSGQYYCAAENNLGMRTSQYIFIGVKYAPVLPSVSVSPSGQIVEGSSVNLTCSSDANPAAKYTWYKENEDSPKASGQIFTITDFRAEHSGNYYCEAQNERGRQNSTLHLTVGTSSPLLGNSAGMMNIIRLTLVVLMLIPLLLLILWTRRKKTPLSSTTEPNDYEETVEMDSPPVYEDVSDLKAVTAAETEDTEEQEDVV</sequence>
<proteinExistence type="predicted"/>
<dbReference type="Proteomes" id="UP000694890">
    <property type="component" value="Linkage group LG5"/>
</dbReference>
<dbReference type="SUPFAM" id="SSF48726">
    <property type="entry name" value="Immunoglobulin"/>
    <property type="match status" value="5"/>
</dbReference>
<dbReference type="InterPro" id="IPR003598">
    <property type="entry name" value="Ig_sub2"/>
</dbReference>
<protein>
    <submittedName>
        <fullName evidence="6">B-cell receptor CD22 isoform X1</fullName>
    </submittedName>
</protein>
<accession>A0AAJ7PJF9</accession>
<dbReference type="RefSeq" id="XP_018528061.1">
    <property type="nucleotide sequence ID" value="XM_018672545.2"/>
</dbReference>
<dbReference type="SMART" id="SM00409">
    <property type="entry name" value="IG"/>
    <property type="match status" value="5"/>
</dbReference>
<dbReference type="Pfam" id="PF13927">
    <property type="entry name" value="Ig_3"/>
    <property type="match status" value="2"/>
</dbReference>
<feature type="domain" description="Ig-like" evidence="4">
    <location>
        <begin position="308"/>
        <end position="385"/>
    </location>
</feature>
<keyword evidence="2" id="KW-1133">Transmembrane helix</keyword>
<dbReference type="PANTHER" id="PTHR46013:SF4">
    <property type="entry name" value="B-CELL RECEPTOR CD22-RELATED"/>
    <property type="match status" value="1"/>
</dbReference>
<keyword evidence="2" id="KW-0812">Transmembrane</keyword>
<feature type="domain" description="Ig-like" evidence="4">
    <location>
        <begin position="395"/>
        <end position="473"/>
    </location>
</feature>
<name>A0AAJ7PJF9_LATCA</name>
<feature type="signal peptide" evidence="3">
    <location>
        <begin position="1"/>
        <end position="27"/>
    </location>
</feature>
<dbReference type="CDD" id="cd00096">
    <property type="entry name" value="Ig"/>
    <property type="match status" value="3"/>
</dbReference>
<evidence type="ECO:0000313" key="5">
    <source>
        <dbReference type="Proteomes" id="UP000694890"/>
    </source>
</evidence>
<keyword evidence="3" id="KW-0732">Signal</keyword>
<dbReference type="InterPro" id="IPR013783">
    <property type="entry name" value="Ig-like_fold"/>
</dbReference>
<reference evidence="6" key="1">
    <citation type="submission" date="2025-08" db="UniProtKB">
        <authorList>
            <consortium name="RefSeq"/>
        </authorList>
    </citation>
    <scope>IDENTIFICATION</scope>
    <source>
        <tissue evidence="6">Brain</tissue>
    </source>
</reference>
<dbReference type="Pfam" id="PF13895">
    <property type="entry name" value="Ig_2"/>
    <property type="match status" value="2"/>
</dbReference>
<evidence type="ECO:0000313" key="6">
    <source>
        <dbReference type="RefSeq" id="XP_018528061.1"/>
    </source>
</evidence>
<feature type="chain" id="PRO_5042534716" evidence="3">
    <location>
        <begin position="28"/>
        <end position="562"/>
    </location>
</feature>